<organism evidence="1 2">
    <name type="scientific">Hymenochirus boettgeri</name>
    <name type="common">Congo dwarf clawed frog</name>
    <dbReference type="NCBI Taxonomy" id="247094"/>
    <lineage>
        <taxon>Eukaryota</taxon>
        <taxon>Metazoa</taxon>
        <taxon>Chordata</taxon>
        <taxon>Craniata</taxon>
        <taxon>Vertebrata</taxon>
        <taxon>Euteleostomi</taxon>
        <taxon>Amphibia</taxon>
        <taxon>Batrachia</taxon>
        <taxon>Anura</taxon>
        <taxon>Pipoidea</taxon>
        <taxon>Pipidae</taxon>
        <taxon>Pipinae</taxon>
        <taxon>Hymenochirus</taxon>
    </lineage>
</organism>
<name>A0A8T2K678_9PIPI</name>
<sequence length="88" mass="9440">TPGPRTVIPAYYFRSCGTRAPCAVGYASSSSFLSLSLPLPAMLSTSWLRWSLGDLGTCGYLDGSPLTERLGRPMVCCEMIRCDVCLVG</sequence>
<comment type="caution">
    <text evidence="1">The sequence shown here is derived from an EMBL/GenBank/DDBJ whole genome shotgun (WGS) entry which is preliminary data.</text>
</comment>
<protein>
    <submittedName>
        <fullName evidence="1">Uncharacterized protein</fullName>
    </submittedName>
</protein>
<gene>
    <name evidence="1" type="ORF">GDO86_002679</name>
</gene>
<accession>A0A8T2K678</accession>
<proteinExistence type="predicted"/>
<dbReference type="AlphaFoldDB" id="A0A8T2K678"/>
<dbReference type="Proteomes" id="UP000812440">
    <property type="component" value="Chromosome 2"/>
</dbReference>
<evidence type="ECO:0000313" key="1">
    <source>
        <dbReference type="EMBL" id="KAG8450141.1"/>
    </source>
</evidence>
<reference evidence="1" key="1">
    <citation type="thesis" date="2020" institute="ProQuest LLC" country="789 East Eisenhower Parkway, Ann Arbor, MI, USA">
        <title>Comparative Genomics and Chromosome Evolution.</title>
        <authorList>
            <person name="Mudd A.B."/>
        </authorList>
    </citation>
    <scope>NUCLEOTIDE SEQUENCE</scope>
    <source>
        <strain evidence="1">Female2</strain>
        <tissue evidence="1">Blood</tissue>
    </source>
</reference>
<feature type="non-terminal residue" evidence="1">
    <location>
        <position position="88"/>
    </location>
</feature>
<evidence type="ECO:0000313" key="2">
    <source>
        <dbReference type="Proteomes" id="UP000812440"/>
    </source>
</evidence>
<dbReference type="EMBL" id="JAACNH010000002">
    <property type="protein sequence ID" value="KAG8450141.1"/>
    <property type="molecule type" value="Genomic_DNA"/>
</dbReference>
<keyword evidence="2" id="KW-1185">Reference proteome</keyword>